<evidence type="ECO:0000313" key="2">
    <source>
        <dbReference type="Proteomes" id="UP001430374"/>
    </source>
</evidence>
<comment type="caution">
    <text evidence="1">The sequence shown here is derived from an EMBL/GenBank/DDBJ whole genome shotgun (WGS) entry which is preliminary data.</text>
</comment>
<name>A0ABS9C4C7_9FLAO</name>
<proteinExistence type="predicted"/>
<organism evidence="1 2">
    <name type="scientific">Chryseobacterium indicum</name>
    <dbReference type="NCBI Taxonomy" id="2766954"/>
    <lineage>
        <taxon>Bacteria</taxon>
        <taxon>Pseudomonadati</taxon>
        <taxon>Bacteroidota</taxon>
        <taxon>Flavobacteriia</taxon>
        <taxon>Flavobacteriales</taxon>
        <taxon>Weeksellaceae</taxon>
        <taxon>Chryseobacterium group</taxon>
        <taxon>Chryseobacterium</taxon>
    </lineage>
</organism>
<protein>
    <submittedName>
        <fullName evidence="1">Uncharacterized protein</fullName>
    </submittedName>
</protein>
<gene>
    <name evidence="1" type="ORF">H9Q08_06960</name>
</gene>
<dbReference type="Proteomes" id="UP001430374">
    <property type="component" value="Unassembled WGS sequence"/>
</dbReference>
<dbReference type="EMBL" id="JACSGT010000001">
    <property type="protein sequence ID" value="MCF2219039.1"/>
    <property type="molecule type" value="Genomic_DNA"/>
</dbReference>
<sequence length="73" mass="8603">MNKIDDLEEIQKNDTVIINAKVARFLFKTLKNIFRSQGRFTQLRIVLSFAERSASANEKYKELEIKKSLRSLR</sequence>
<keyword evidence="2" id="KW-1185">Reference proteome</keyword>
<accession>A0ABS9C4C7</accession>
<dbReference type="RefSeq" id="WP_235130753.1">
    <property type="nucleotide sequence ID" value="NZ_JACSGT010000001.1"/>
</dbReference>
<evidence type="ECO:0000313" key="1">
    <source>
        <dbReference type="EMBL" id="MCF2219039.1"/>
    </source>
</evidence>
<reference evidence="1" key="1">
    <citation type="submission" date="2021-08" db="EMBL/GenBank/DDBJ databases">
        <title>Complete genome sequence of Chryseobacterium sp strain PS-8.</title>
        <authorList>
            <person name="Das S.K."/>
        </authorList>
    </citation>
    <scope>NUCLEOTIDE SEQUENCE</scope>
    <source>
        <strain evidence="1">PS-8</strain>
    </source>
</reference>